<sequence length="236" mass="25436">MGKKIGKAICWFMAFAGLMSCAGWFATNALAAILALLSAVLFCPLTWSLTKKASGREIHSGAFVVAALAVMFAGSSMMAKGDKDLASEQGFASVADYKAATKLGLDAEAYAKHKAEAEAAEKQKAELAKAAEAKKESDCRNDLQCWAQKNELDAIVTCKRAIESLAKYDFEWTDGITAPIFARLSWGDKARGEIIYIGDQVKFQNGFGNFLKHKYACKFDPVAKVAINATADPGRL</sequence>
<evidence type="ECO:0000256" key="1">
    <source>
        <dbReference type="SAM" id="Coils"/>
    </source>
</evidence>
<proteinExistence type="predicted"/>
<keyword evidence="2" id="KW-0472">Membrane</keyword>
<reference evidence="3" key="1">
    <citation type="submission" date="2016-07" db="EMBL/GenBank/DDBJ databases">
        <title>New class B carbapenemase carried by novel plasmid in Pseudomonas putida enviromental strain in eastern Amazonia.</title>
        <authorList>
            <person name="Souza C.O."/>
            <person name="Lima K.V."/>
            <person name="Brasiliense D.M."/>
            <person name="Perez-Chaparro P.J."/>
            <person name="Mamizuka E.M."/>
            <person name="Lima M.O."/>
            <person name="Lima L.N."/>
            <person name="McCulloch J.A."/>
        </authorList>
    </citation>
    <scope>NUCLEOTIDE SEQUENCE [LARGE SCALE GENOMIC DNA]</scope>
    <source>
        <strain evidence="3">IEC33019</strain>
    </source>
</reference>
<keyword evidence="2" id="KW-0812">Transmembrane</keyword>
<evidence type="ECO:0000313" key="3">
    <source>
        <dbReference type="EMBL" id="ANY85972.1"/>
    </source>
</evidence>
<protein>
    <submittedName>
        <fullName evidence="3">Uncharacterized protein</fullName>
    </submittedName>
</protein>
<feature type="transmembrane region" description="Helical" evidence="2">
    <location>
        <begin position="61"/>
        <end position="79"/>
    </location>
</feature>
<name>A0A1B2F1A7_PSEPU</name>
<accession>A0A1B2F1A7</accession>
<dbReference type="RefSeq" id="WP_099592892.1">
    <property type="nucleotide sequence ID" value="NZ_CP016634.1"/>
</dbReference>
<dbReference type="AlphaFoldDB" id="A0A1B2F1A7"/>
<feature type="transmembrane region" description="Helical" evidence="2">
    <location>
        <begin position="32"/>
        <end position="49"/>
    </location>
</feature>
<feature type="coiled-coil region" evidence="1">
    <location>
        <begin position="110"/>
        <end position="137"/>
    </location>
</feature>
<gene>
    <name evidence="3" type="ORF">IEC33019_0368</name>
</gene>
<evidence type="ECO:0000256" key="2">
    <source>
        <dbReference type="SAM" id="Phobius"/>
    </source>
</evidence>
<keyword evidence="2" id="KW-1133">Transmembrane helix</keyword>
<dbReference type="PROSITE" id="PS51257">
    <property type="entry name" value="PROKAR_LIPOPROTEIN"/>
    <property type="match status" value="1"/>
</dbReference>
<dbReference type="EMBL" id="CP016634">
    <property type="protein sequence ID" value="ANY85972.1"/>
    <property type="molecule type" value="Genomic_DNA"/>
</dbReference>
<keyword evidence="1" id="KW-0175">Coiled coil</keyword>
<organism evidence="3">
    <name type="scientific">Pseudomonas putida</name>
    <name type="common">Arthrobacter siderocapsulatus</name>
    <dbReference type="NCBI Taxonomy" id="303"/>
    <lineage>
        <taxon>Bacteria</taxon>
        <taxon>Pseudomonadati</taxon>
        <taxon>Pseudomonadota</taxon>
        <taxon>Gammaproteobacteria</taxon>
        <taxon>Pseudomonadales</taxon>
        <taxon>Pseudomonadaceae</taxon>
        <taxon>Pseudomonas</taxon>
    </lineage>
</organism>